<evidence type="ECO:0000256" key="1">
    <source>
        <dbReference type="ARBA" id="ARBA00004540"/>
    </source>
</evidence>
<evidence type="ECO:0000256" key="3">
    <source>
        <dbReference type="ARBA" id="ARBA00007089"/>
    </source>
</evidence>
<dbReference type="AlphaFoldDB" id="A0A4Y7M516"/>
<dbReference type="PANTHER" id="PTHR11096:SF1">
    <property type="entry name" value="RNA 3'-TERMINAL PHOSPHATE CYCLASE-LIKE PROTEIN"/>
    <property type="match status" value="1"/>
</dbReference>
<sequence length="561" mass="62828">MSNNDSKQQNQNRLKYEGCNFFRQRLVLATLSCRPVSIVNIRSKENDPGLREFEASFIRLLDKITNGSKIEVNETGTAVHYEPGLLYGGTIEHDCSTQRSISYYLEPLLPLGPFCKIPLNLTLRGVTNDQTDPSIDIIRCSSIPVLKRFLLVDDGLLLKISKRGAPPKGGGEVIFTCPLRKQLRALQYVDPGKIKKIRGVSYALRTSPTMTNRMIEAAKGILLKYIPDVFILTDHRKGPGSGLSPGFGITLTAETINGTFLSAEATSNPQGDKQVPSVAEELGERAAILLLEEIYRGGCVDSSNQHLVLLLMAVGPKDVSRVLLGPLSPYTIQFLRHMRDFFGTVFKMETDARHEEDDLRIGTEKVLMTCVGTGYTNLSFGVILLIHQLVTANCRQREKEEQEVYSMVEMIIDLLARHQASMVVERRPHEAFLAVTHVRDLLIPLKERKSKMKLWNKAVQFLEDNESRVRPEIQQIEGEDFRVWRWLPPSTTFSPKKSTIHEDQTDDASAGNSFGPTNSVTPRPKVWQGQAFSTDSSGVNSPPPYPLTQCLKVRNMFDAEV</sequence>
<evidence type="ECO:0000256" key="8">
    <source>
        <dbReference type="ARBA" id="ARBA00023136"/>
    </source>
</evidence>
<feature type="domain" description="Man1/Src1-like C-terminal" evidence="13">
    <location>
        <begin position="379"/>
        <end position="487"/>
    </location>
</feature>
<evidence type="ECO:0000256" key="9">
    <source>
        <dbReference type="ARBA" id="ARBA00023242"/>
    </source>
</evidence>
<comment type="similarity">
    <text evidence="3">Belongs to the RNA 3'-terminal cyclase family. Type 2 subfamily.</text>
</comment>
<evidence type="ECO:0000256" key="7">
    <source>
        <dbReference type="ARBA" id="ARBA00022989"/>
    </source>
</evidence>
<evidence type="ECO:0000256" key="6">
    <source>
        <dbReference type="ARBA" id="ARBA00022692"/>
    </source>
</evidence>
<organism evidence="14">
    <name type="scientific">Daphnia carinata</name>
    <dbReference type="NCBI Taxonomy" id="120202"/>
    <lineage>
        <taxon>Eukaryota</taxon>
        <taxon>Metazoa</taxon>
        <taxon>Ecdysozoa</taxon>
        <taxon>Arthropoda</taxon>
        <taxon>Crustacea</taxon>
        <taxon>Branchiopoda</taxon>
        <taxon>Diplostraca</taxon>
        <taxon>Cladocera</taxon>
        <taxon>Anomopoda</taxon>
        <taxon>Daphniidae</taxon>
        <taxon>Daphnia</taxon>
    </lineage>
</organism>
<dbReference type="Pfam" id="PF01137">
    <property type="entry name" value="RTC"/>
    <property type="match status" value="1"/>
</dbReference>
<dbReference type="GO" id="GO:0005730">
    <property type="term" value="C:nucleolus"/>
    <property type="evidence" value="ECO:0007669"/>
    <property type="project" value="UniProtKB-SubCell"/>
</dbReference>
<gene>
    <name evidence="14" type="primary">EOG090X05X4</name>
</gene>
<dbReference type="Gene3D" id="3.65.10.20">
    <property type="entry name" value="RNA 3'-terminal phosphate cyclase domain"/>
    <property type="match status" value="1"/>
</dbReference>
<dbReference type="GO" id="GO:0004521">
    <property type="term" value="F:RNA endonuclease activity"/>
    <property type="evidence" value="ECO:0007669"/>
    <property type="project" value="TreeGrafter"/>
</dbReference>
<evidence type="ECO:0000259" key="11">
    <source>
        <dbReference type="Pfam" id="PF01137"/>
    </source>
</evidence>
<evidence type="ECO:0000313" key="14">
    <source>
        <dbReference type="EMBL" id="SVE74725.1"/>
    </source>
</evidence>
<evidence type="ECO:0000256" key="2">
    <source>
        <dbReference type="ARBA" id="ARBA00004604"/>
    </source>
</evidence>
<evidence type="ECO:0000256" key="10">
    <source>
        <dbReference type="SAM" id="MobiDB-lite"/>
    </source>
</evidence>
<dbReference type="InterPro" id="IPR020719">
    <property type="entry name" value="RNA3'_term_phos_cycl-like_CS"/>
</dbReference>
<feature type="domain" description="RNA 3'-terminal phosphate cyclase insert" evidence="12">
    <location>
        <begin position="189"/>
        <end position="294"/>
    </location>
</feature>
<dbReference type="CDD" id="cd00875">
    <property type="entry name" value="RNA_Cyclase_Class_I"/>
    <property type="match status" value="1"/>
</dbReference>
<dbReference type="OrthoDB" id="1911237at2759"/>
<keyword evidence="5" id="KW-0597">Phosphoprotein</keyword>
<dbReference type="PROSITE" id="PS01287">
    <property type="entry name" value="RTC"/>
    <property type="match status" value="1"/>
</dbReference>
<keyword evidence="4" id="KW-0690">Ribosome biogenesis</keyword>
<evidence type="ECO:0000256" key="5">
    <source>
        <dbReference type="ARBA" id="ARBA00022553"/>
    </source>
</evidence>
<evidence type="ECO:0000256" key="4">
    <source>
        <dbReference type="ARBA" id="ARBA00022517"/>
    </source>
</evidence>
<dbReference type="FunFam" id="3.30.360.20:FF:000001">
    <property type="entry name" value="RNA terminal phosphate cyclase-like 1"/>
    <property type="match status" value="1"/>
</dbReference>
<keyword evidence="9" id="KW-0539">Nucleus</keyword>
<dbReference type="InterPro" id="IPR041885">
    <property type="entry name" value="MAN1_winged_helix_dom"/>
</dbReference>
<comment type="subcellular location">
    <subcellularLocation>
        <location evidence="1">Nucleus inner membrane</location>
    </subcellularLocation>
    <subcellularLocation>
        <location evidence="2">Nucleus</location>
        <location evidence="2">Nucleolus</location>
    </subcellularLocation>
</comment>
<dbReference type="InterPro" id="IPR037136">
    <property type="entry name" value="RNA3'_phos_cyclase_dom_sf"/>
</dbReference>
<dbReference type="InterPro" id="IPR018996">
    <property type="entry name" value="Man1/Src1-like_C"/>
</dbReference>
<keyword evidence="6" id="KW-0812">Transmembrane</keyword>
<feature type="region of interest" description="Disordered" evidence="10">
    <location>
        <begin position="494"/>
        <end position="523"/>
    </location>
</feature>
<dbReference type="EMBL" id="LR005106">
    <property type="protein sequence ID" value="SVE74725.1"/>
    <property type="molecule type" value="mRNA"/>
</dbReference>
<keyword evidence="7" id="KW-1133">Transmembrane helix</keyword>
<dbReference type="Gene3D" id="3.30.360.20">
    <property type="entry name" value="RNA 3'-terminal phosphate cyclase, insert domain"/>
    <property type="match status" value="1"/>
</dbReference>
<name>A0A4Y7M516_9CRUS</name>
<protein>
    <submittedName>
        <fullName evidence="14">EOG090X05X4</fullName>
    </submittedName>
</protein>
<dbReference type="Gene3D" id="1.10.10.1180">
    <property type="entry name" value="MAN1, winged-helix domain"/>
    <property type="match status" value="1"/>
</dbReference>
<dbReference type="PANTHER" id="PTHR11096">
    <property type="entry name" value="RNA 3' TERMINAL PHOSPHATE CYCLASE"/>
    <property type="match status" value="1"/>
</dbReference>
<evidence type="ECO:0000259" key="12">
    <source>
        <dbReference type="Pfam" id="PF05189"/>
    </source>
</evidence>
<dbReference type="FunFam" id="1.10.10.1180:FF:000006">
    <property type="entry name" value="Uncharacterized protein"/>
    <property type="match status" value="1"/>
</dbReference>
<reference evidence="14" key="1">
    <citation type="submission" date="2018-08" db="EMBL/GenBank/DDBJ databases">
        <authorList>
            <person name="Cornetti L."/>
        </authorList>
    </citation>
    <scope>NUCLEOTIDE SEQUENCE</scope>
    <source>
        <strain evidence="14">AU-BEG-1</strain>
    </source>
</reference>
<dbReference type="GO" id="GO:0000479">
    <property type="term" value="P:endonucleolytic cleavage of tricistronic rRNA transcript (SSU-rRNA, 5.8S rRNA, LSU-rRNA)"/>
    <property type="evidence" value="ECO:0007669"/>
    <property type="project" value="TreeGrafter"/>
</dbReference>
<feature type="compositionally biased region" description="Polar residues" evidence="10">
    <location>
        <begin position="510"/>
        <end position="521"/>
    </location>
</feature>
<dbReference type="InterPro" id="IPR000228">
    <property type="entry name" value="RNA3'_term_phos_cyc"/>
</dbReference>
<dbReference type="InterPro" id="IPR023797">
    <property type="entry name" value="RNA3'_phos_cyclase_dom"/>
</dbReference>
<dbReference type="InterPro" id="IPR013791">
    <property type="entry name" value="RNA3'-term_phos_cycl_insert"/>
</dbReference>
<keyword evidence="8" id="KW-0472">Membrane</keyword>
<dbReference type="NCBIfam" id="TIGR03400">
    <property type="entry name" value="18S_RNA_Rcl1p"/>
    <property type="match status" value="1"/>
</dbReference>
<evidence type="ECO:0000259" key="13">
    <source>
        <dbReference type="Pfam" id="PF09402"/>
    </source>
</evidence>
<dbReference type="InterPro" id="IPR016443">
    <property type="entry name" value="RNA3'_term_phos_cyc_type_2"/>
</dbReference>
<dbReference type="Pfam" id="PF05189">
    <property type="entry name" value="RTC_insert"/>
    <property type="match status" value="1"/>
</dbReference>
<dbReference type="SUPFAM" id="SSF55205">
    <property type="entry name" value="EPT/RTPC-like"/>
    <property type="match status" value="1"/>
</dbReference>
<dbReference type="InterPro" id="IPR013792">
    <property type="entry name" value="RNA3'P_cycl/enolpyr_Trfase_a/b"/>
</dbReference>
<dbReference type="InterPro" id="IPR036553">
    <property type="entry name" value="RPTC_insert"/>
</dbReference>
<feature type="domain" description="RNA 3'-terminal phosphate cyclase" evidence="11">
    <location>
        <begin position="15"/>
        <end position="348"/>
    </location>
</feature>
<proteinExistence type="evidence at transcript level"/>
<accession>A0A4Y7M516</accession>
<dbReference type="GO" id="GO:0005637">
    <property type="term" value="C:nuclear inner membrane"/>
    <property type="evidence" value="ECO:0007669"/>
    <property type="project" value="UniProtKB-SubCell"/>
</dbReference>
<dbReference type="Pfam" id="PF09402">
    <property type="entry name" value="MSC"/>
    <property type="match status" value="1"/>
</dbReference>